<dbReference type="KEGG" id="rlc:K227x_22330"/>
<sequence length="84" mass="9112">MHSSRRAIPIESLLATLSITLALEFGQLWKPPTLQSLRQQPIIGFLLGNQFIWSDVICCVTGAVSATLADSLFFVRPPANKSAG</sequence>
<gene>
    <name evidence="1" type="ORF">K227x_22330</name>
</gene>
<protein>
    <recommendedName>
        <fullName evidence="3">DUF2809 domain-containing protein</fullName>
    </recommendedName>
</protein>
<keyword evidence="2" id="KW-1185">Reference proteome</keyword>
<proteinExistence type="predicted"/>
<name>A0A517NA13_9BACT</name>
<dbReference type="OrthoDB" id="5360192at2"/>
<organism evidence="1 2">
    <name type="scientific">Rubripirellula lacrimiformis</name>
    <dbReference type="NCBI Taxonomy" id="1930273"/>
    <lineage>
        <taxon>Bacteria</taxon>
        <taxon>Pseudomonadati</taxon>
        <taxon>Planctomycetota</taxon>
        <taxon>Planctomycetia</taxon>
        <taxon>Pirellulales</taxon>
        <taxon>Pirellulaceae</taxon>
        <taxon>Rubripirellula</taxon>
    </lineage>
</organism>
<dbReference type="AlphaFoldDB" id="A0A517NA13"/>
<evidence type="ECO:0000313" key="1">
    <source>
        <dbReference type="EMBL" id="QDT03848.1"/>
    </source>
</evidence>
<reference evidence="1 2" key="1">
    <citation type="submission" date="2019-02" db="EMBL/GenBank/DDBJ databases">
        <title>Deep-cultivation of Planctomycetes and their phenomic and genomic characterization uncovers novel biology.</title>
        <authorList>
            <person name="Wiegand S."/>
            <person name="Jogler M."/>
            <person name="Boedeker C."/>
            <person name="Pinto D."/>
            <person name="Vollmers J."/>
            <person name="Rivas-Marin E."/>
            <person name="Kohn T."/>
            <person name="Peeters S.H."/>
            <person name="Heuer A."/>
            <person name="Rast P."/>
            <person name="Oberbeckmann S."/>
            <person name="Bunk B."/>
            <person name="Jeske O."/>
            <person name="Meyerdierks A."/>
            <person name="Storesund J.E."/>
            <person name="Kallscheuer N."/>
            <person name="Luecker S."/>
            <person name="Lage O.M."/>
            <person name="Pohl T."/>
            <person name="Merkel B.J."/>
            <person name="Hornburger P."/>
            <person name="Mueller R.-W."/>
            <person name="Bruemmer F."/>
            <person name="Labrenz M."/>
            <person name="Spormann A.M."/>
            <person name="Op den Camp H."/>
            <person name="Overmann J."/>
            <person name="Amann R."/>
            <person name="Jetten M.S.M."/>
            <person name="Mascher T."/>
            <person name="Medema M.H."/>
            <person name="Devos D.P."/>
            <person name="Kaster A.-K."/>
            <person name="Ovreas L."/>
            <person name="Rohde M."/>
            <person name="Galperin M.Y."/>
            <person name="Jogler C."/>
        </authorList>
    </citation>
    <scope>NUCLEOTIDE SEQUENCE [LARGE SCALE GENOMIC DNA]</scope>
    <source>
        <strain evidence="1 2">K22_7</strain>
    </source>
</reference>
<dbReference type="Proteomes" id="UP000318538">
    <property type="component" value="Chromosome"/>
</dbReference>
<dbReference type="RefSeq" id="WP_145169443.1">
    <property type="nucleotide sequence ID" value="NZ_CP036525.1"/>
</dbReference>
<accession>A0A517NA13</accession>
<dbReference type="Pfam" id="PF10990">
    <property type="entry name" value="DUF2809"/>
    <property type="match status" value="1"/>
</dbReference>
<dbReference type="EMBL" id="CP036525">
    <property type="protein sequence ID" value="QDT03848.1"/>
    <property type="molecule type" value="Genomic_DNA"/>
</dbReference>
<evidence type="ECO:0000313" key="2">
    <source>
        <dbReference type="Proteomes" id="UP000318538"/>
    </source>
</evidence>
<evidence type="ECO:0008006" key="3">
    <source>
        <dbReference type="Google" id="ProtNLM"/>
    </source>
</evidence>
<dbReference type="InterPro" id="IPR021257">
    <property type="entry name" value="DUF2809"/>
</dbReference>